<keyword evidence="4" id="KW-1185">Reference proteome</keyword>
<protein>
    <submittedName>
        <fullName evidence="3">PTS fructose transporter subunit IIA</fullName>
    </submittedName>
</protein>
<evidence type="ECO:0000313" key="4">
    <source>
        <dbReference type="Proteomes" id="UP001465331"/>
    </source>
</evidence>
<dbReference type="SUPFAM" id="SSF53062">
    <property type="entry name" value="PTS system fructose IIA component-like"/>
    <property type="match status" value="1"/>
</dbReference>
<dbReference type="PROSITE" id="PS51096">
    <property type="entry name" value="PTS_EIIA_TYPE_4"/>
    <property type="match status" value="1"/>
</dbReference>
<dbReference type="Pfam" id="PF03610">
    <property type="entry name" value="EIIA-man"/>
    <property type="match status" value="1"/>
</dbReference>
<evidence type="ECO:0000256" key="1">
    <source>
        <dbReference type="ARBA" id="ARBA00022679"/>
    </source>
</evidence>
<sequence>MSRVGLLLVMHGKLGHHLLDTLRDMLGELPLAADVLEVRRVSAHEVLIRQGSKMLERLDSGDGVLILTDAFGSTPSNIANKLRATHRCAVVAGVNLPMLVRIFNYPTLPLHEMAKSAVEGGSRGIIECP</sequence>
<dbReference type="Proteomes" id="UP001465331">
    <property type="component" value="Unassembled WGS sequence"/>
</dbReference>
<reference evidence="3 4" key="1">
    <citation type="submission" date="2024-06" db="EMBL/GenBank/DDBJ databases">
        <authorList>
            <person name="Li Z."/>
            <person name="Jiang Y."/>
        </authorList>
    </citation>
    <scope>NUCLEOTIDE SEQUENCE [LARGE SCALE GENOMIC DNA]</scope>
    <source>
        <strain evidence="3 4">HSW-8</strain>
    </source>
</reference>
<feature type="domain" description="PTS EIIA type-4" evidence="2">
    <location>
        <begin position="3"/>
        <end position="125"/>
    </location>
</feature>
<accession>A0ABV2A665</accession>
<organism evidence="3 4">
    <name type="scientific">Sinimarinibacterium thermocellulolyticum</name>
    <dbReference type="NCBI Taxonomy" id="3170016"/>
    <lineage>
        <taxon>Bacteria</taxon>
        <taxon>Pseudomonadati</taxon>
        <taxon>Pseudomonadota</taxon>
        <taxon>Gammaproteobacteria</taxon>
        <taxon>Nevskiales</taxon>
        <taxon>Nevskiaceae</taxon>
        <taxon>Sinimarinibacterium</taxon>
    </lineage>
</organism>
<dbReference type="RefSeq" id="WP_352886575.1">
    <property type="nucleotide sequence ID" value="NZ_JBEPIJ010000001.1"/>
</dbReference>
<evidence type="ECO:0000259" key="2">
    <source>
        <dbReference type="PROSITE" id="PS51096"/>
    </source>
</evidence>
<dbReference type="PANTHER" id="PTHR33799">
    <property type="entry name" value="PTS PERMEASE-RELATED-RELATED"/>
    <property type="match status" value="1"/>
</dbReference>
<dbReference type="InterPro" id="IPR051471">
    <property type="entry name" value="Bacterial_PTS_sugar_comp"/>
</dbReference>
<dbReference type="InterPro" id="IPR004701">
    <property type="entry name" value="PTS_EIIA_man-typ"/>
</dbReference>
<name>A0ABV2A665_9GAMM</name>
<dbReference type="InterPro" id="IPR036662">
    <property type="entry name" value="PTS_EIIA_man-typ_sf"/>
</dbReference>
<comment type="caution">
    <text evidence="3">The sequence shown here is derived from an EMBL/GenBank/DDBJ whole genome shotgun (WGS) entry which is preliminary data.</text>
</comment>
<gene>
    <name evidence="3" type="ORF">ABSH63_01015</name>
</gene>
<evidence type="ECO:0000313" key="3">
    <source>
        <dbReference type="EMBL" id="MES0872594.1"/>
    </source>
</evidence>
<dbReference type="Gene3D" id="3.40.50.510">
    <property type="entry name" value="Phosphotransferase system, mannose-type IIA component"/>
    <property type="match status" value="1"/>
</dbReference>
<dbReference type="EMBL" id="JBEPIJ010000001">
    <property type="protein sequence ID" value="MES0872594.1"/>
    <property type="molecule type" value="Genomic_DNA"/>
</dbReference>
<proteinExistence type="predicted"/>
<keyword evidence="1" id="KW-0808">Transferase</keyword>
<dbReference type="PANTHER" id="PTHR33799:SF1">
    <property type="entry name" value="PTS SYSTEM MANNOSE-SPECIFIC EIIAB COMPONENT-RELATED"/>
    <property type="match status" value="1"/>
</dbReference>